<protein>
    <submittedName>
        <fullName evidence="2">Uncharacterized protein</fullName>
    </submittedName>
</protein>
<feature type="signal peptide" evidence="1">
    <location>
        <begin position="1"/>
        <end position="19"/>
    </location>
</feature>
<sequence>MGSSMTLFVFGYFSFRCATMCTNGLIRTSLYLHHRIQEWLQLQIFYNGLDGSLRAGLGGAFGGAFMNNT</sequence>
<proteinExistence type="predicted"/>
<evidence type="ECO:0000256" key="1">
    <source>
        <dbReference type="SAM" id="SignalP"/>
    </source>
</evidence>
<reference evidence="3" key="1">
    <citation type="journal article" date="2019" name="Plant Biotechnol. J.">
        <title>Genome sequencing of the Australian wild diploid species Gossypium australe highlights disease resistance and delayed gland morphogenesis.</title>
        <authorList>
            <person name="Cai Y."/>
            <person name="Cai X."/>
            <person name="Wang Q."/>
            <person name="Wang P."/>
            <person name="Zhang Y."/>
            <person name="Cai C."/>
            <person name="Xu Y."/>
            <person name="Wang K."/>
            <person name="Zhou Z."/>
            <person name="Wang C."/>
            <person name="Geng S."/>
            <person name="Li B."/>
            <person name="Dong Q."/>
            <person name="Hou Y."/>
            <person name="Wang H."/>
            <person name="Ai P."/>
            <person name="Liu Z."/>
            <person name="Yi F."/>
            <person name="Sun M."/>
            <person name="An G."/>
            <person name="Cheng J."/>
            <person name="Zhang Y."/>
            <person name="Shi Q."/>
            <person name="Xie Y."/>
            <person name="Shi X."/>
            <person name="Chang Y."/>
            <person name="Huang F."/>
            <person name="Chen Y."/>
            <person name="Hong S."/>
            <person name="Mi L."/>
            <person name="Sun Q."/>
            <person name="Zhang L."/>
            <person name="Zhou B."/>
            <person name="Peng R."/>
            <person name="Zhang X."/>
            <person name="Liu F."/>
        </authorList>
    </citation>
    <scope>NUCLEOTIDE SEQUENCE [LARGE SCALE GENOMIC DNA]</scope>
    <source>
        <strain evidence="3">cv. PA1801</strain>
    </source>
</reference>
<evidence type="ECO:0000313" key="3">
    <source>
        <dbReference type="Proteomes" id="UP000325315"/>
    </source>
</evidence>
<dbReference type="EMBL" id="SMMG02000006">
    <property type="protein sequence ID" value="KAA3469662.1"/>
    <property type="molecule type" value="Genomic_DNA"/>
</dbReference>
<gene>
    <name evidence="2" type="ORF">EPI10_015427</name>
</gene>
<dbReference type="OrthoDB" id="1305902at2759"/>
<keyword evidence="3" id="KW-1185">Reference proteome</keyword>
<name>A0A5B6VKJ5_9ROSI</name>
<dbReference type="AlphaFoldDB" id="A0A5B6VKJ5"/>
<comment type="caution">
    <text evidence="2">The sequence shown here is derived from an EMBL/GenBank/DDBJ whole genome shotgun (WGS) entry which is preliminary data.</text>
</comment>
<evidence type="ECO:0000313" key="2">
    <source>
        <dbReference type="EMBL" id="KAA3469662.1"/>
    </source>
</evidence>
<dbReference type="Proteomes" id="UP000325315">
    <property type="component" value="Unassembled WGS sequence"/>
</dbReference>
<feature type="chain" id="PRO_5022796142" evidence="1">
    <location>
        <begin position="20"/>
        <end position="69"/>
    </location>
</feature>
<keyword evidence="1" id="KW-0732">Signal</keyword>
<organism evidence="2 3">
    <name type="scientific">Gossypium australe</name>
    <dbReference type="NCBI Taxonomy" id="47621"/>
    <lineage>
        <taxon>Eukaryota</taxon>
        <taxon>Viridiplantae</taxon>
        <taxon>Streptophyta</taxon>
        <taxon>Embryophyta</taxon>
        <taxon>Tracheophyta</taxon>
        <taxon>Spermatophyta</taxon>
        <taxon>Magnoliopsida</taxon>
        <taxon>eudicotyledons</taxon>
        <taxon>Gunneridae</taxon>
        <taxon>Pentapetalae</taxon>
        <taxon>rosids</taxon>
        <taxon>malvids</taxon>
        <taxon>Malvales</taxon>
        <taxon>Malvaceae</taxon>
        <taxon>Malvoideae</taxon>
        <taxon>Gossypium</taxon>
    </lineage>
</organism>
<accession>A0A5B6VKJ5</accession>